<keyword evidence="4" id="KW-1185">Reference proteome</keyword>
<evidence type="ECO:0000313" key="4">
    <source>
        <dbReference type="Proteomes" id="UP001589799"/>
    </source>
</evidence>
<sequence>MRFLFPVVAAASIAAPALAQEATPDAAARLEAMTCREFLALDAGGQVAVKAAMLAHASGEPLPDTPLPAPGAGRRVVAERAGVSETAAPEAGTEGGTGAPEVVAGENESGKVTPEGTEVSVSDEGGDRRLVAMRTSCEGGPDAVALNALRAAFGNSL</sequence>
<proteinExistence type="predicted"/>
<dbReference type="Proteomes" id="UP001589799">
    <property type="component" value="Unassembled WGS sequence"/>
</dbReference>
<comment type="caution">
    <text evidence="3">The sequence shown here is derived from an EMBL/GenBank/DDBJ whole genome shotgun (WGS) entry which is preliminary data.</text>
</comment>
<protein>
    <submittedName>
        <fullName evidence="3">HdeA/HdeB family chaperone</fullName>
    </submittedName>
</protein>
<evidence type="ECO:0000313" key="3">
    <source>
        <dbReference type="EMBL" id="MFC0339600.1"/>
    </source>
</evidence>
<dbReference type="Pfam" id="PF06411">
    <property type="entry name" value="HdeA"/>
    <property type="match status" value="1"/>
</dbReference>
<accession>A0ABV6I048</accession>
<evidence type="ECO:0000256" key="1">
    <source>
        <dbReference type="SAM" id="MobiDB-lite"/>
    </source>
</evidence>
<feature type="region of interest" description="Disordered" evidence="1">
    <location>
        <begin position="79"/>
        <end position="126"/>
    </location>
</feature>
<reference evidence="3 4" key="1">
    <citation type="submission" date="2024-09" db="EMBL/GenBank/DDBJ databases">
        <authorList>
            <person name="Sun Q."/>
            <person name="Mori K."/>
        </authorList>
    </citation>
    <scope>NUCLEOTIDE SEQUENCE [LARGE SCALE GENOMIC DNA]</scope>
    <source>
        <strain evidence="3 4">KCTC 22789</strain>
    </source>
</reference>
<dbReference type="InterPro" id="IPR010486">
    <property type="entry name" value="HNS-dep_expression_A/B"/>
</dbReference>
<organism evidence="3 4">
    <name type="scientific">Paracoccus niistensis</name>
    <dbReference type="NCBI Taxonomy" id="632935"/>
    <lineage>
        <taxon>Bacteria</taxon>
        <taxon>Pseudomonadati</taxon>
        <taxon>Pseudomonadota</taxon>
        <taxon>Alphaproteobacteria</taxon>
        <taxon>Rhodobacterales</taxon>
        <taxon>Paracoccaceae</taxon>
        <taxon>Paracoccus</taxon>
    </lineage>
</organism>
<feature type="chain" id="PRO_5046005111" evidence="2">
    <location>
        <begin position="20"/>
        <end position="157"/>
    </location>
</feature>
<dbReference type="RefSeq" id="WP_377697278.1">
    <property type="nucleotide sequence ID" value="NZ_JBHLWE010000008.1"/>
</dbReference>
<keyword evidence="2" id="KW-0732">Signal</keyword>
<feature type="signal peptide" evidence="2">
    <location>
        <begin position="1"/>
        <end position="19"/>
    </location>
</feature>
<gene>
    <name evidence="3" type="ORF">ACFFII_02330</name>
</gene>
<name>A0ABV6I048_9RHOB</name>
<dbReference type="EMBL" id="JBHLWE010000008">
    <property type="protein sequence ID" value="MFC0339600.1"/>
    <property type="molecule type" value="Genomic_DNA"/>
</dbReference>
<evidence type="ECO:0000256" key="2">
    <source>
        <dbReference type="SAM" id="SignalP"/>
    </source>
</evidence>